<gene>
    <name evidence="5" type="ORF">E1956_12215</name>
</gene>
<dbReference type="GO" id="GO:0006508">
    <property type="term" value="P:proteolysis"/>
    <property type="evidence" value="ECO:0007669"/>
    <property type="project" value="UniProtKB-KW"/>
</dbReference>
<evidence type="ECO:0000313" key="5">
    <source>
        <dbReference type="EMBL" id="QBQ97865.1"/>
    </source>
</evidence>
<reference evidence="5 6" key="1">
    <citation type="submission" date="2019-03" db="EMBL/GenBank/DDBJ databases">
        <title>Paraburkholderia sp. 7MH5, isolated from subtropical forest soil.</title>
        <authorList>
            <person name="Gao Z.-H."/>
            <person name="Qiu L.-H."/>
        </authorList>
    </citation>
    <scope>NUCLEOTIDE SEQUENCE [LARGE SCALE GENOMIC DNA]</scope>
    <source>
        <strain evidence="5 6">7MH5</strain>
    </source>
</reference>
<dbReference type="InterPro" id="IPR054613">
    <property type="entry name" value="Peptidase_S78_dom"/>
</dbReference>
<dbReference type="EMBL" id="CP038148">
    <property type="protein sequence ID" value="QBQ97865.1"/>
    <property type="molecule type" value="Genomic_DNA"/>
</dbReference>
<evidence type="ECO:0000256" key="2">
    <source>
        <dbReference type="ARBA" id="ARBA00022670"/>
    </source>
</evidence>
<evidence type="ECO:0000259" key="4">
    <source>
        <dbReference type="Pfam" id="PF04586"/>
    </source>
</evidence>
<keyword evidence="3" id="KW-0378">Hydrolase</keyword>
<keyword evidence="2 5" id="KW-0645">Protease</keyword>
<dbReference type="AlphaFoldDB" id="A0A4P7CPV1"/>
<sequence length="245" mass="26329">MDDSKFDDLPVHGAVLVNEVKFDVRKSGSFSGYASVFGNVDSTGDIVDRGAWAESLGVKKSVPLLFNHRVDNLIGRALDLREDDVGLHFAGRLTEGVQLADDTYKHLKAGALDGVSVGYRIQPGGATLDGEIRHIRRASLLEISVVVAPANTLARVDPASLKEAKSEREIEAILRDAGWSKGLACQLISAVKGLRVEPGEPVTSVLQRDSVDASALLAAIRQPAAVGKHEAQWPYRGGAEPHWCF</sequence>
<dbReference type="Proteomes" id="UP000295727">
    <property type="component" value="Chromosome 1"/>
</dbReference>
<dbReference type="RefSeq" id="WP_134749163.1">
    <property type="nucleotide sequence ID" value="NZ_CP038148.1"/>
</dbReference>
<name>A0A4P7CPV1_9BURK</name>
<dbReference type="OrthoDB" id="9804926at2"/>
<feature type="domain" description="Prohead serine protease" evidence="4">
    <location>
        <begin position="28"/>
        <end position="159"/>
    </location>
</feature>
<keyword evidence="1" id="KW-1188">Viral release from host cell</keyword>
<dbReference type="Pfam" id="PF04586">
    <property type="entry name" value="Peptidase_S78"/>
    <property type="match status" value="1"/>
</dbReference>
<dbReference type="GO" id="GO:0008233">
    <property type="term" value="F:peptidase activity"/>
    <property type="evidence" value="ECO:0007669"/>
    <property type="project" value="UniProtKB-KW"/>
</dbReference>
<keyword evidence="6" id="KW-1185">Reference proteome</keyword>
<dbReference type="SUPFAM" id="SSF50789">
    <property type="entry name" value="Herpes virus serine proteinase, assemblin"/>
    <property type="match status" value="1"/>
</dbReference>
<protein>
    <submittedName>
        <fullName evidence="5">HK97 family phage prohead protease</fullName>
    </submittedName>
</protein>
<dbReference type="InterPro" id="IPR006433">
    <property type="entry name" value="Prohead_protease"/>
</dbReference>
<proteinExistence type="predicted"/>
<dbReference type="NCBIfam" id="TIGR01543">
    <property type="entry name" value="proheadase_HK97"/>
    <property type="match status" value="1"/>
</dbReference>
<evidence type="ECO:0000256" key="1">
    <source>
        <dbReference type="ARBA" id="ARBA00022612"/>
    </source>
</evidence>
<evidence type="ECO:0000256" key="3">
    <source>
        <dbReference type="ARBA" id="ARBA00022801"/>
    </source>
</evidence>
<evidence type="ECO:0000313" key="6">
    <source>
        <dbReference type="Proteomes" id="UP000295727"/>
    </source>
</evidence>
<organism evidence="5 6">
    <name type="scientific">Paraburkholderia pallida</name>
    <dbReference type="NCBI Taxonomy" id="2547399"/>
    <lineage>
        <taxon>Bacteria</taxon>
        <taxon>Pseudomonadati</taxon>
        <taxon>Pseudomonadota</taxon>
        <taxon>Betaproteobacteria</taxon>
        <taxon>Burkholderiales</taxon>
        <taxon>Burkholderiaceae</taxon>
        <taxon>Paraburkholderia</taxon>
    </lineage>
</organism>
<accession>A0A4P7CPV1</accession>
<dbReference type="KEGG" id="ppai:E1956_12215"/>